<evidence type="ECO:0000313" key="3">
    <source>
        <dbReference type="Proteomes" id="UP001595637"/>
    </source>
</evidence>
<reference evidence="3" key="1">
    <citation type="journal article" date="2019" name="Int. J. Syst. Evol. Microbiol.">
        <title>The Global Catalogue of Microorganisms (GCM) 10K type strain sequencing project: providing services to taxonomists for standard genome sequencing and annotation.</title>
        <authorList>
            <consortium name="The Broad Institute Genomics Platform"/>
            <consortium name="The Broad Institute Genome Sequencing Center for Infectious Disease"/>
            <person name="Wu L."/>
            <person name="Ma J."/>
        </authorList>
    </citation>
    <scope>NUCLEOTIDE SEQUENCE [LARGE SCALE GENOMIC DNA]</scope>
    <source>
        <strain evidence="3">CCM 7756</strain>
    </source>
</reference>
<organism evidence="2 3">
    <name type="scientific">Salinicoccus sesuvii</name>
    <dbReference type="NCBI Taxonomy" id="868281"/>
    <lineage>
        <taxon>Bacteria</taxon>
        <taxon>Bacillati</taxon>
        <taxon>Bacillota</taxon>
        <taxon>Bacilli</taxon>
        <taxon>Bacillales</taxon>
        <taxon>Staphylococcaceae</taxon>
        <taxon>Salinicoccus</taxon>
    </lineage>
</organism>
<keyword evidence="1" id="KW-0472">Membrane</keyword>
<keyword evidence="3" id="KW-1185">Reference proteome</keyword>
<evidence type="ECO:0000313" key="2">
    <source>
        <dbReference type="EMBL" id="MFC3387559.1"/>
    </source>
</evidence>
<name>A0ABV7N2S9_9STAP</name>
<dbReference type="EMBL" id="JBHRVQ010000001">
    <property type="protein sequence ID" value="MFC3387559.1"/>
    <property type="molecule type" value="Genomic_DNA"/>
</dbReference>
<comment type="caution">
    <text evidence="2">The sequence shown here is derived from an EMBL/GenBank/DDBJ whole genome shotgun (WGS) entry which is preliminary data.</text>
</comment>
<evidence type="ECO:0000256" key="1">
    <source>
        <dbReference type="SAM" id="Phobius"/>
    </source>
</evidence>
<proteinExistence type="predicted"/>
<feature type="transmembrane region" description="Helical" evidence="1">
    <location>
        <begin position="31"/>
        <end position="48"/>
    </location>
</feature>
<keyword evidence="1" id="KW-0812">Transmembrane</keyword>
<dbReference type="Proteomes" id="UP001595637">
    <property type="component" value="Unassembled WGS sequence"/>
</dbReference>
<accession>A0ABV7N2S9</accession>
<gene>
    <name evidence="2" type="ORF">ACFOEO_02960</name>
</gene>
<sequence>MFRLMAIWLIFTVFIILNTFGIGPVQESMAVLYIGWAAMLVGIIFLFVQRRYMQNKYKKMMNEQQNTILDLERGEYFYQAPLVTVDDQPIKVHGKEDMHYKLSFNNSLQKWMSIGDVLSLNGMKLTSNDHEVEILPSKMFTIRHKFKVFLDGNYIGRYELKKLFKDKGIKEYLPLFFETENKNYDFTNKYAELTSSIQDSEEDTVLTANRSFFDLSSDKRTSRRGEKHDIHIKDEKEFPEEVWLGLYIQAMNVKNEK</sequence>
<keyword evidence="1" id="KW-1133">Transmembrane helix</keyword>
<dbReference type="RefSeq" id="WP_380651640.1">
    <property type="nucleotide sequence ID" value="NZ_JBHRVQ010000001.1"/>
</dbReference>
<protein>
    <submittedName>
        <fullName evidence="2">Uncharacterized protein</fullName>
    </submittedName>
</protein>